<proteinExistence type="predicted"/>
<dbReference type="InterPro" id="IPR014030">
    <property type="entry name" value="Ketoacyl_synth_N"/>
</dbReference>
<feature type="region of interest" description="N-terminal hotdog fold" evidence="4">
    <location>
        <begin position="2647"/>
        <end position="2775"/>
    </location>
</feature>
<dbReference type="SUPFAM" id="SSF47336">
    <property type="entry name" value="ACP-like"/>
    <property type="match status" value="2"/>
</dbReference>
<dbReference type="EMBL" id="JAJKFW010000020">
    <property type="protein sequence ID" value="MCC9642369.1"/>
    <property type="molecule type" value="Genomic_DNA"/>
</dbReference>
<feature type="domain" description="Carrier" evidence="6">
    <location>
        <begin position="1997"/>
        <end position="2075"/>
    </location>
</feature>
<dbReference type="InterPro" id="IPR001227">
    <property type="entry name" value="Ac_transferase_dom_sf"/>
</dbReference>
<feature type="region of interest" description="C-terminal hotdog fold" evidence="4">
    <location>
        <begin position="2796"/>
        <end position="2945"/>
    </location>
</feature>
<feature type="region of interest" description="Disordered" evidence="5">
    <location>
        <begin position="1759"/>
        <end position="1780"/>
    </location>
</feature>
<dbReference type="SMART" id="SM00825">
    <property type="entry name" value="PKS_KS"/>
    <property type="match status" value="1"/>
</dbReference>
<feature type="compositionally biased region" description="Basic and acidic residues" evidence="5">
    <location>
        <begin position="2076"/>
        <end position="2086"/>
    </location>
</feature>
<feature type="compositionally biased region" description="Low complexity" evidence="5">
    <location>
        <begin position="309"/>
        <end position="322"/>
    </location>
</feature>
<feature type="region of interest" description="Disordered" evidence="5">
    <location>
        <begin position="382"/>
        <end position="419"/>
    </location>
</feature>
<feature type="region of interest" description="Disordered" evidence="5">
    <location>
        <begin position="1797"/>
        <end position="1869"/>
    </location>
</feature>
<dbReference type="Pfam" id="PF08659">
    <property type="entry name" value="KR"/>
    <property type="match status" value="1"/>
</dbReference>
<keyword evidence="1" id="KW-0596">Phosphopantetheine</keyword>
<evidence type="ECO:0000259" key="6">
    <source>
        <dbReference type="PROSITE" id="PS50075"/>
    </source>
</evidence>
<dbReference type="InterPro" id="IPR013968">
    <property type="entry name" value="PKS_KR"/>
</dbReference>
<dbReference type="InterPro" id="IPR013120">
    <property type="entry name" value="FAR_NAD-bd"/>
</dbReference>
<dbReference type="PANTHER" id="PTHR43074:SF1">
    <property type="entry name" value="BETA-KETOACYL SYNTHASE FAMILY PROTEIN-RELATED"/>
    <property type="match status" value="1"/>
</dbReference>
<dbReference type="InterPro" id="IPR049900">
    <property type="entry name" value="PKS_mFAS_DH"/>
</dbReference>
<dbReference type="Pfam" id="PF00550">
    <property type="entry name" value="PP-binding"/>
    <property type="match status" value="2"/>
</dbReference>
<dbReference type="InterPro" id="IPR049552">
    <property type="entry name" value="PKS_DH_N"/>
</dbReference>
<dbReference type="SUPFAM" id="SSF52151">
    <property type="entry name" value="FabD/lysophospholipase-like"/>
    <property type="match status" value="1"/>
</dbReference>
<dbReference type="CDD" id="cd05263">
    <property type="entry name" value="MupV_like_SDR_e"/>
    <property type="match status" value="1"/>
</dbReference>
<dbReference type="SMART" id="SM00822">
    <property type="entry name" value="PKS_KR"/>
    <property type="match status" value="1"/>
</dbReference>
<dbReference type="InterPro" id="IPR009081">
    <property type="entry name" value="PP-bd_ACP"/>
</dbReference>
<feature type="domain" description="Ketosynthase family 3 (KS3)" evidence="7">
    <location>
        <begin position="424"/>
        <end position="884"/>
    </location>
</feature>
<dbReference type="InterPro" id="IPR020841">
    <property type="entry name" value="PKS_Beta-ketoAc_synthase_dom"/>
</dbReference>
<feature type="compositionally biased region" description="Basic and acidic residues" evidence="5">
    <location>
        <begin position="1810"/>
        <end position="1819"/>
    </location>
</feature>
<organism evidence="9 10">
    <name type="scientific">Rhodopirellula halodulae</name>
    <dbReference type="NCBI Taxonomy" id="2894198"/>
    <lineage>
        <taxon>Bacteria</taxon>
        <taxon>Pseudomonadati</taxon>
        <taxon>Planctomycetota</taxon>
        <taxon>Planctomycetia</taxon>
        <taxon>Pirellulales</taxon>
        <taxon>Pirellulaceae</taxon>
        <taxon>Rhodopirellula</taxon>
    </lineage>
</organism>
<dbReference type="InterPro" id="IPR016039">
    <property type="entry name" value="Thiolase-like"/>
</dbReference>
<keyword evidence="10" id="KW-1185">Reference proteome</keyword>
<dbReference type="PROSITE" id="PS50075">
    <property type="entry name" value="CARRIER"/>
    <property type="match status" value="2"/>
</dbReference>
<dbReference type="InterPro" id="IPR016035">
    <property type="entry name" value="Acyl_Trfase/lysoPLipase"/>
</dbReference>
<dbReference type="SUPFAM" id="SSF51735">
    <property type="entry name" value="NAD(P)-binding Rossmann-fold domains"/>
    <property type="match status" value="2"/>
</dbReference>
<feature type="active site" description="Proton acceptor; for dehydratase activity" evidence="4">
    <location>
        <position position="2679"/>
    </location>
</feature>
<dbReference type="SMART" id="SM00827">
    <property type="entry name" value="PKS_AT"/>
    <property type="match status" value="1"/>
</dbReference>
<feature type="compositionally biased region" description="Basic and acidic residues" evidence="5">
    <location>
        <begin position="2093"/>
        <end position="2102"/>
    </location>
</feature>
<name>A0ABS8NG04_9BACT</name>
<protein>
    <submittedName>
        <fullName evidence="9">SDR family oxidoreductase</fullName>
    </submittedName>
</protein>
<dbReference type="Gene3D" id="3.30.70.250">
    <property type="entry name" value="Malonyl-CoA ACP transacylase, ACP-binding"/>
    <property type="match status" value="1"/>
</dbReference>
<dbReference type="Gene3D" id="1.10.1200.10">
    <property type="entry name" value="ACP-like"/>
    <property type="match status" value="2"/>
</dbReference>
<dbReference type="PANTHER" id="PTHR43074">
    <property type="entry name" value="OMEGA-3 POLYUNSATURATED FATTY ACID SYNTHASE PFAB-RELATED"/>
    <property type="match status" value="1"/>
</dbReference>
<feature type="domain" description="Carrier" evidence="6">
    <location>
        <begin position="1886"/>
        <end position="1963"/>
    </location>
</feature>
<dbReference type="SUPFAM" id="SSF53901">
    <property type="entry name" value="Thiolase-like"/>
    <property type="match status" value="4"/>
</dbReference>
<feature type="region of interest" description="Disordered" evidence="5">
    <location>
        <begin position="2076"/>
        <end position="2107"/>
    </location>
</feature>
<feature type="domain" description="PKS/mFAS DH" evidence="8">
    <location>
        <begin position="2647"/>
        <end position="2945"/>
    </location>
</feature>
<dbReference type="Pfam" id="PF07993">
    <property type="entry name" value="NAD_binding_4"/>
    <property type="match status" value="1"/>
</dbReference>
<evidence type="ECO:0000259" key="7">
    <source>
        <dbReference type="PROSITE" id="PS52004"/>
    </source>
</evidence>
<dbReference type="PROSITE" id="PS52019">
    <property type="entry name" value="PKS_MFAS_DH"/>
    <property type="match status" value="1"/>
</dbReference>
<dbReference type="InterPro" id="IPR014043">
    <property type="entry name" value="Acyl_transferase_dom"/>
</dbReference>
<feature type="region of interest" description="Disordered" evidence="5">
    <location>
        <begin position="1302"/>
        <end position="1327"/>
    </location>
</feature>
<dbReference type="Gene3D" id="3.40.366.10">
    <property type="entry name" value="Malonyl-Coenzyme A Acyl Carrier Protein, domain 2"/>
    <property type="match status" value="1"/>
</dbReference>
<dbReference type="Gene3D" id="3.40.47.10">
    <property type="match status" value="2"/>
</dbReference>
<evidence type="ECO:0000256" key="1">
    <source>
        <dbReference type="ARBA" id="ARBA00022450"/>
    </source>
</evidence>
<dbReference type="Proteomes" id="UP001430306">
    <property type="component" value="Unassembled WGS sequence"/>
</dbReference>
<comment type="caution">
    <text evidence="9">The sequence shown here is derived from an EMBL/GenBank/DDBJ whole genome shotgun (WGS) entry which is preliminary data.</text>
</comment>
<dbReference type="Pfam" id="PF00109">
    <property type="entry name" value="ketoacyl-synt"/>
    <property type="match status" value="2"/>
</dbReference>
<feature type="active site" description="Proton donor; for dehydratase activity" evidence="4">
    <location>
        <position position="2860"/>
    </location>
</feature>
<evidence type="ECO:0000256" key="4">
    <source>
        <dbReference type="PROSITE-ProRule" id="PRU01363"/>
    </source>
</evidence>
<feature type="compositionally biased region" description="Low complexity" evidence="5">
    <location>
        <begin position="1837"/>
        <end position="1847"/>
    </location>
</feature>
<dbReference type="InterPro" id="IPR036736">
    <property type="entry name" value="ACP-like_sf"/>
</dbReference>
<feature type="compositionally biased region" description="Polar residues" evidence="5">
    <location>
        <begin position="1827"/>
        <end position="1836"/>
    </location>
</feature>
<dbReference type="Gene3D" id="3.10.129.110">
    <property type="entry name" value="Polyketide synthase dehydratase"/>
    <property type="match status" value="1"/>
</dbReference>
<evidence type="ECO:0000313" key="9">
    <source>
        <dbReference type="EMBL" id="MCC9642369.1"/>
    </source>
</evidence>
<evidence type="ECO:0000256" key="3">
    <source>
        <dbReference type="ARBA" id="ARBA00022679"/>
    </source>
</evidence>
<dbReference type="Pfam" id="PF21089">
    <property type="entry name" value="PKS_DH_N"/>
    <property type="match status" value="1"/>
</dbReference>
<evidence type="ECO:0000256" key="2">
    <source>
        <dbReference type="ARBA" id="ARBA00022553"/>
    </source>
</evidence>
<dbReference type="PROSITE" id="PS52004">
    <property type="entry name" value="KS3_2"/>
    <property type="match status" value="2"/>
</dbReference>
<keyword evidence="2" id="KW-0597">Phosphoprotein</keyword>
<accession>A0ABS8NG04</accession>
<evidence type="ECO:0000256" key="5">
    <source>
        <dbReference type="SAM" id="MobiDB-lite"/>
    </source>
</evidence>
<reference evidence="9" key="1">
    <citation type="submission" date="2021-11" db="EMBL/GenBank/DDBJ databases">
        <title>Genome sequence.</title>
        <authorList>
            <person name="Sun Q."/>
        </authorList>
    </citation>
    <scope>NUCLEOTIDE SEQUENCE</scope>
    <source>
        <strain evidence="9">JC740</strain>
    </source>
</reference>
<dbReference type="Gene3D" id="3.40.50.720">
    <property type="entry name" value="NAD(P)-binding Rossmann-like Domain"/>
    <property type="match status" value="2"/>
</dbReference>
<evidence type="ECO:0000313" key="10">
    <source>
        <dbReference type="Proteomes" id="UP001430306"/>
    </source>
</evidence>
<dbReference type="Pfam" id="PF02801">
    <property type="entry name" value="Ketoacyl-synt_C"/>
    <property type="match status" value="1"/>
</dbReference>
<dbReference type="Pfam" id="PF00698">
    <property type="entry name" value="Acyl_transf_1"/>
    <property type="match status" value="1"/>
</dbReference>
<dbReference type="CDD" id="cd00833">
    <property type="entry name" value="PKS"/>
    <property type="match status" value="1"/>
</dbReference>
<dbReference type="InterPro" id="IPR014031">
    <property type="entry name" value="Ketoacyl_synth_C"/>
</dbReference>
<dbReference type="InterPro" id="IPR052568">
    <property type="entry name" value="PKS-FAS_Synthase"/>
</dbReference>
<dbReference type="InterPro" id="IPR036291">
    <property type="entry name" value="NAD(P)-bd_dom_sf"/>
</dbReference>
<evidence type="ECO:0000259" key="8">
    <source>
        <dbReference type="PROSITE" id="PS52019"/>
    </source>
</evidence>
<dbReference type="CDD" id="cd08953">
    <property type="entry name" value="KR_2_SDR_x"/>
    <property type="match status" value="1"/>
</dbReference>
<keyword evidence="3" id="KW-0808">Transferase</keyword>
<sequence length="2945" mass="318724">MPHSPSLGMPLITGASGMLGSYVMAEMLRAGRLCAVLVRGKGKQSASQRVDHILNRYETAWQTKLVRPTILEGDLLQPGLGLSNEAIDWASQNCDRILHSAASLSFLPADPEGDNEPYRTNVDGTREVIAMARRMGIPQFHHVSTAYVCGKRSGRVKESEGDVGQSFANDYERSKLIAEGIVREAFAGRGLTIYRPSIVIDRTGLSPVSGDRTIYGAFSMYQMLASRFGLPSDGQWFRDLGFAGNECKNIVDVDWIARAICKIISTPRLHGRTYHLTTRDGSSIESLDAAFHTATTQWLATRKPDRVSASRPSSPNRSASPSQTRKELDQMADPFVKTFLPYFRDDPTFDRENIDDVIATTHLDDTPAIGTEELLQMISNWTAPTTKQPTGKKRSARTADSAAEGDKRTSVARSPEAAISEGNPNDCVICGFEVRLPGGVDNARAFEEMLFDGRSVIAPMPSDRLDRELYFDSKRGVPGKTYTQLGGCVSPAPLDPDVERQIESLGTFDLTHRQFAQVAVAAMKSASAANQSLSFDPMRAGVFVGHSGGTELGGPLAMATMADTAMELVEQTSSVQALDAGTREGLKRSVANAIRQDRPRHQANHLPEFNAYSAASLAARMLGFQGRREVIDAACSSSLLALQHAASAIEADRIDLAVVGGATFNNVDNLALFSQSGACSETGSYPFDNRASGLISSEGYVAVVIARRSVAEANQMPILATLRGVGVASDGKGKGLWAPRSEGQQTAMQRAVDSQPLNIDYLECHATSTQVGDATELESLTQLLAGKSGNGPLPIGSVKSNLGHLLEAAGLVGVAKCLLAIQRGEIPPSINFSQPTERHDWQNSPVRIVDRVEPWTQRTSSRGKVAAVNAFGIGGLNAHAVIEEKPSTTLNSRTTASSREAEPIAIVGRGVVLPDAPNLDAFRELLTSSRSAISDPPPGRWMQRAADGAWIGVTNRSQYGEIGYSTPHCRGGYIRDFKFDAQSYRIPPKMVANANPAQLMLIEAVRQAMDEFDGGQWSVDRQKVGVVVGTIFGGQFSNELQVGLRLPEITRLVTRQLRELGWSDLQAQATADELRQVTLDKYGALLDETGGFTASTLASRIARTFDLMGGAFAVDADEASGGLALITAMEQLHAGKMDLAICGVTQRGMDLVAFEQLARKNQLLTTGHPRDLPHDGSQIIPGEGVAVLTLQRLSDAKANGRKILGILTKPTESFTSDVRGARAAAAQDSERNQIISARKLVGQIGHLGGAQGIVRTIAATLSTSFGSAAAPHEAIRIHEVADDGYQVNYSVAPQMNYESASLSSDESTLISPSTALESRSESTPSPNFRENVVAATSQESGDCITTRIQCFSFEALQAALGQIAEGVTPNDSVVEQFDSFSHRCYRAVLLGDNQQEIAAAASAALSGPIRERKSGGLVRHDGWVWIPSSRPSELLPRAAWLFPGQGSQYAEAPAWLKSSDAEASRAFLQSFDGELQAMGLPAVSDRLHDPDQQLGRDVWWTQAWVLAVGSMFSDALLRSGLRPDVVLGHSFGECTAAWCAGVVSTRQAIEFAKSRSDSVVMTTRERGELLSVRGAPSQVDAALLSSDIQYTISHHNSRQQTVIAGSPDQMRAAKETLASAGMASVVIPVPAAFHTPEMMPAQEMLRARFTGQNARPPRFAFLSAVSNRYLAEPADIVDNLVTQLTRPVCFSGAVERLAHDGCELMVEVGPNNVLTRLAGSTVEPHVLCLSADERGRAPHRQLKLLKLAYEALGQTLDQTVSPSMATPPASPPRHTQNGHVAMQNGHATSAPVNAATTLQTQQQPTFEVVDVTRRSRRQADQCADPQNDASNMNPMLSTSLSSNGSASQATIDSPIAPPSPATVAPTKAANAMASPASTATDLQHLQSARSFLFDLVVDLTGYDPEVIEFDADLEAELGVDSIKKAQLIGEIVQWGNLEVDTQSMRLAQFASLNDILQLVGDPSSIEDAPEPSTAYSNQASPGTEALPQPESGSDLADSLKRLMIDLVVDQTGYDEDIIDMDADLEAELGIDSIKRAQLLGELEQQYELQSLRQSNLKLSDFPTLSSIHTFVMDQIEEREPSSEKKNASLNERPTAESGERDAPATGTHRFVMRTRKANRRDGMPTSPNLNGAALILGDNDVADSLARRCREQGVEVYRLNPPSSMEALDAELDRIWQIEPTPHLFLTTPYDAGACWSTFDVESWRQRHADALATPYRVCQRWMQQMIDDDRMGQSSLVTTLKLGGEFGFDAMTSAAQSNVAIHSRSAESGGLAGLTKAMLIEAWMRGFRDTPMLVVEGIDGASADEIADGVFRELAVPSYDEEVAAQGPERFAPRAVYQPLDISSQQPPRLTRGGNWVVAGGGRGITAMTAMELARRHDLKLHLLGMAPVPQIDAEMRAHAKRDRAELRRVVMARIQKEGGNPVKTWRQLEKAIEIDLTLEECRERSIQATYHSVNVSDAEAVQAALSKIRSTDGPIRGVIQGAGSGQDARFDRKRPDKVAQCFSAKVDGTISLAAATQNDPLEWFIGYGSISGRFGANGHTDYSAANDMLAKLIGRLRQQRPETRCVTFHWHAWGDVGMATKPEAKLALDMIGMEFMPAEEGLQHFLREVEHGGNEAEVLITDRRYVRKFFPSESSRWIESPDRPSPMLDPTERIDDSNPETFAVTLHPQNDLFLKDHLVVGRPTLPFVMAIEMLAEAARWNSSQQVIRCRDVVASMPLKFATDDPLAIEILNGDASSSDRWSLVSDLRRKDGRLVQSRRQHFSAAFDLGSPITQRGSIEVARVEELPVPYVDETAPVYHGPSLQCLRSIGFLNVAGSATATSTDKPVAVGTIVAPSPAHLAGESRPLMGWVLSPATMDAVLYAAGMLAYRVGGNPSLPISFNTIDLGRLPDPGEPLRVQVRWEEDIPGNGPESAAGGRLSALLLGQNQDVILQLHGYRVGWLR</sequence>
<feature type="region of interest" description="Disordered" evidence="5">
    <location>
        <begin position="1961"/>
        <end position="1994"/>
    </location>
</feature>
<feature type="region of interest" description="Disordered" evidence="5">
    <location>
        <begin position="301"/>
        <end position="329"/>
    </location>
</feature>
<dbReference type="InterPro" id="IPR042104">
    <property type="entry name" value="PKS_dehydratase_sf"/>
</dbReference>
<feature type="domain" description="Ketosynthase family 3 (KS3)" evidence="7">
    <location>
        <begin position="901"/>
        <end position="1393"/>
    </location>
</feature>
<dbReference type="InterPro" id="IPR057326">
    <property type="entry name" value="KR_dom"/>
</dbReference>
<gene>
    <name evidence="9" type="ORF">LOC71_08790</name>
</gene>